<dbReference type="InterPro" id="IPR056125">
    <property type="entry name" value="DUF7708"/>
</dbReference>
<proteinExistence type="predicted"/>
<dbReference type="AlphaFoldDB" id="A0A6A6HQ26"/>
<reference evidence="4" key="1">
    <citation type="journal article" date="2020" name="Stud. Mycol.">
        <title>101 Dothideomycetes genomes: a test case for predicting lifestyles and emergence of pathogens.</title>
        <authorList>
            <person name="Haridas S."/>
            <person name="Albert R."/>
            <person name="Binder M."/>
            <person name="Bloem J."/>
            <person name="Labutti K."/>
            <person name="Salamov A."/>
            <person name="Andreopoulos B."/>
            <person name="Baker S."/>
            <person name="Barry K."/>
            <person name="Bills G."/>
            <person name="Bluhm B."/>
            <person name="Cannon C."/>
            <person name="Castanera R."/>
            <person name="Culley D."/>
            <person name="Daum C."/>
            <person name="Ezra D."/>
            <person name="Gonzalez J."/>
            <person name="Henrissat B."/>
            <person name="Kuo A."/>
            <person name="Liang C."/>
            <person name="Lipzen A."/>
            <person name="Lutzoni F."/>
            <person name="Magnuson J."/>
            <person name="Mondo S."/>
            <person name="Nolan M."/>
            <person name="Ohm R."/>
            <person name="Pangilinan J."/>
            <person name="Park H.-J."/>
            <person name="Ramirez L."/>
            <person name="Alfaro M."/>
            <person name="Sun H."/>
            <person name="Tritt A."/>
            <person name="Yoshinaga Y."/>
            <person name="Zwiers L.-H."/>
            <person name="Turgeon B."/>
            <person name="Goodwin S."/>
            <person name="Spatafora J."/>
            <person name="Crous P."/>
            <person name="Grigoriev I."/>
        </authorList>
    </citation>
    <scope>NUCLEOTIDE SEQUENCE</scope>
    <source>
        <strain evidence="4">Tuck. ex Michener</strain>
    </source>
</reference>
<feature type="domain" description="DUF7708" evidence="2">
    <location>
        <begin position="95"/>
        <end position="240"/>
    </location>
</feature>
<evidence type="ECO:0000313" key="4">
    <source>
        <dbReference type="EMBL" id="KAF2239550.1"/>
    </source>
</evidence>
<keyword evidence="5" id="KW-1185">Reference proteome</keyword>
<dbReference type="Pfam" id="PF24809">
    <property type="entry name" value="DUF7708"/>
    <property type="match status" value="1"/>
</dbReference>
<dbReference type="InterPro" id="IPR056884">
    <property type="entry name" value="NPHP3-like_N"/>
</dbReference>
<evidence type="ECO:0000313" key="5">
    <source>
        <dbReference type="Proteomes" id="UP000800092"/>
    </source>
</evidence>
<name>A0A6A6HQ26_VIRVR</name>
<evidence type="ECO:0000256" key="1">
    <source>
        <dbReference type="ARBA" id="ARBA00022737"/>
    </source>
</evidence>
<organism evidence="4 5">
    <name type="scientific">Viridothelium virens</name>
    <name type="common">Speckled blister lichen</name>
    <name type="synonym">Trypethelium virens</name>
    <dbReference type="NCBI Taxonomy" id="1048519"/>
    <lineage>
        <taxon>Eukaryota</taxon>
        <taxon>Fungi</taxon>
        <taxon>Dikarya</taxon>
        <taxon>Ascomycota</taxon>
        <taxon>Pezizomycotina</taxon>
        <taxon>Dothideomycetes</taxon>
        <taxon>Dothideomycetes incertae sedis</taxon>
        <taxon>Trypetheliales</taxon>
        <taxon>Trypetheliaceae</taxon>
        <taxon>Viridothelium</taxon>
    </lineage>
</organism>
<evidence type="ECO:0008006" key="6">
    <source>
        <dbReference type="Google" id="ProtNLM"/>
    </source>
</evidence>
<keyword evidence="1" id="KW-0677">Repeat</keyword>
<protein>
    <recommendedName>
        <fullName evidence="6">Fungal STAND N-terminal Goodbye domain-containing protein</fullName>
    </recommendedName>
</protein>
<gene>
    <name evidence="4" type="ORF">EV356DRAFT_528142</name>
</gene>
<evidence type="ECO:0000259" key="3">
    <source>
        <dbReference type="Pfam" id="PF24883"/>
    </source>
</evidence>
<dbReference type="Pfam" id="PF24883">
    <property type="entry name" value="NPHP3_N"/>
    <property type="match status" value="1"/>
</dbReference>
<sequence>MATELVPRSREHLRAPLGEWYRPGIDNAIYERALRKCRDSNASLAKILPQDDVLLLLGTSKSPGLTVVNAQAVKSFIEDNANHAKGKIDGSKIKWLSSFVNNVARFTLNIQDIITPLVSQNPHCAIAFGCVMVIFKWVIIKQQKQEKVVEIFGRLVRITGLLETCNVLYPTNRMREKLAQTYMDILDLLVRATEYCAIDRISKIVDALTASEKYNFDTGLQKVESSWKTLRILIQIATSAMQMDIHELLQNQAAKADSLADQSQYMVSEIIRLRSSYDALLFAQTRMQSLEVRNRSDLLINALLPSNRTMTEELQAWEGREFRLSPKDHWEVNGVLDCLKEWNSLMQASILAVFGPTSERDSWVTEFTLDTIKAFQVQSELIAFVMCDRPNNEHLTPVILIKTIISQILEQKPGLVLEKPELFSCRVFQRATEFTSACGLLEHVIAKVDRIAILIDRIDHCQWESSDPKADILGFLVRLIRKYGKSTKVIITSTDLPPDELPLHHPISICKIATRKPLSRTPYRRPFRYVKLSLPAQDTDFVSIDYHGRKNPSVILEQHWVDIKRYAQVLWRSMADGVGFGTTARGEELVIRKDYRVSPAGMLDNVSDDINLGFKDRL</sequence>
<evidence type="ECO:0000259" key="2">
    <source>
        <dbReference type="Pfam" id="PF24809"/>
    </source>
</evidence>
<dbReference type="Proteomes" id="UP000800092">
    <property type="component" value="Unassembled WGS sequence"/>
</dbReference>
<feature type="domain" description="Nephrocystin 3-like N-terminal" evidence="3">
    <location>
        <begin position="372"/>
        <end position="493"/>
    </location>
</feature>
<dbReference type="EMBL" id="ML991772">
    <property type="protein sequence ID" value="KAF2239550.1"/>
    <property type="molecule type" value="Genomic_DNA"/>
</dbReference>
<accession>A0A6A6HQ26</accession>
<dbReference type="OrthoDB" id="61900at2759"/>